<keyword evidence="2" id="KW-1185">Reference proteome</keyword>
<comment type="caution">
    <text evidence="1">The sequence shown here is derived from an EMBL/GenBank/DDBJ whole genome shotgun (WGS) entry which is preliminary data.</text>
</comment>
<dbReference type="Pfam" id="PF09492">
    <property type="entry name" value="Pec_lyase"/>
    <property type="match status" value="1"/>
</dbReference>
<accession>A0ABQ3KY77</accession>
<organism evidence="1 2">
    <name type="scientific">Alishewanella longhuensis</name>
    <dbReference type="NCBI Taxonomy" id="1091037"/>
    <lineage>
        <taxon>Bacteria</taxon>
        <taxon>Pseudomonadati</taxon>
        <taxon>Pseudomonadota</taxon>
        <taxon>Gammaproteobacteria</taxon>
        <taxon>Alteromonadales</taxon>
        <taxon>Alteromonadaceae</taxon>
        <taxon>Alishewanella</taxon>
    </lineage>
</organism>
<proteinExistence type="predicted"/>
<reference evidence="2" key="1">
    <citation type="journal article" date="2019" name="Int. J. Syst. Evol. Microbiol.">
        <title>The Global Catalogue of Microorganisms (GCM) 10K type strain sequencing project: providing services to taxonomists for standard genome sequencing and annotation.</title>
        <authorList>
            <consortium name="The Broad Institute Genomics Platform"/>
            <consortium name="The Broad Institute Genome Sequencing Center for Infectious Disease"/>
            <person name="Wu L."/>
            <person name="Ma J."/>
        </authorList>
    </citation>
    <scope>NUCLEOTIDE SEQUENCE [LARGE SCALE GENOMIC DNA]</scope>
    <source>
        <strain evidence="2">CGMCC 1.7003</strain>
    </source>
</reference>
<dbReference type="SUPFAM" id="SSF81853">
    <property type="entry name" value="Family 10 polysaccharide lyase"/>
    <property type="match status" value="1"/>
</dbReference>
<name>A0ABQ3KY77_9ALTE</name>
<dbReference type="RefSeq" id="WP_189432876.1">
    <property type="nucleotide sequence ID" value="NZ_BNAO01000004.1"/>
</dbReference>
<gene>
    <name evidence="1" type="ORF">GCM10010919_20130</name>
</gene>
<evidence type="ECO:0000313" key="2">
    <source>
        <dbReference type="Proteomes" id="UP000659697"/>
    </source>
</evidence>
<protein>
    <submittedName>
        <fullName evidence="1">Pectate lyase</fullName>
    </submittedName>
</protein>
<keyword evidence="1" id="KW-0456">Lyase</keyword>
<sequence>MLQQMGCVTLVWLLCWLPQLLAAEESSWQAYYQLSANTQQLDKQALALELQSLNQTQFSLPSATRRFGFDIDAPASWYQTTAGKTVVEAILSLQTPSGGWSKRTDMTVARSAGQHWGVEPKYVPTFDNSATTTQLRVLAKAFAATADPRYKAAFYRGIRLILQAQYPNGGWPQNYPLTGGYHDHITLNDEVTEEILSLLLAVTEAKQEFSFVDSKLQQAAQQALTKGIALLLQIQQQDNAGLSLWAAQYEHRSLIPAWARAYEMPALAVMESASLLEVLMQLPKPSDELQQAIHSAMAWLKRHAIYEKHWHRSERVLLDKPGAGPLWPRFAELSSNRPIFGDRDHSLYYDVHQVSLERRQGYAWYTDRPARTLLRYQAWQQQFPLTAKTLKAAD</sequence>
<evidence type="ECO:0000313" key="1">
    <source>
        <dbReference type="EMBL" id="GHG69874.1"/>
    </source>
</evidence>
<dbReference type="NCBIfam" id="TIGR02474">
    <property type="entry name" value="pec_lyase"/>
    <property type="match status" value="1"/>
</dbReference>
<dbReference type="GO" id="GO:0016829">
    <property type="term" value="F:lyase activity"/>
    <property type="evidence" value="ECO:0007669"/>
    <property type="project" value="UniProtKB-KW"/>
</dbReference>
<dbReference type="Gene3D" id="1.50.10.20">
    <property type="match status" value="1"/>
</dbReference>
<dbReference type="EMBL" id="BNAO01000004">
    <property type="protein sequence ID" value="GHG69874.1"/>
    <property type="molecule type" value="Genomic_DNA"/>
</dbReference>
<dbReference type="InterPro" id="IPR012669">
    <property type="entry name" value="Pectate_lyase"/>
</dbReference>
<dbReference type="Proteomes" id="UP000659697">
    <property type="component" value="Unassembled WGS sequence"/>
</dbReference>